<name>A0A9N9ISD1_9GLOM</name>
<accession>A0A9N9ISD1</accession>
<gene>
    <name evidence="1" type="ORF">CPELLU_LOCUS14306</name>
</gene>
<organism evidence="1 2">
    <name type="scientific">Cetraspora pellucida</name>
    <dbReference type="NCBI Taxonomy" id="1433469"/>
    <lineage>
        <taxon>Eukaryota</taxon>
        <taxon>Fungi</taxon>
        <taxon>Fungi incertae sedis</taxon>
        <taxon>Mucoromycota</taxon>
        <taxon>Glomeromycotina</taxon>
        <taxon>Glomeromycetes</taxon>
        <taxon>Diversisporales</taxon>
        <taxon>Gigasporaceae</taxon>
        <taxon>Cetraspora</taxon>
    </lineage>
</organism>
<evidence type="ECO:0000313" key="2">
    <source>
        <dbReference type="Proteomes" id="UP000789759"/>
    </source>
</evidence>
<proteinExistence type="predicted"/>
<dbReference type="AlphaFoldDB" id="A0A9N9ISD1"/>
<comment type="caution">
    <text evidence="1">The sequence shown here is derived from an EMBL/GenBank/DDBJ whole genome shotgun (WGS) entry which is preliminary data.</text>
</comment>
<dbReference type="EMBL" id="CAJVQA010016746">
    <property type="protein sequence ID" value="CAG8744828.1"/>
    <property type="molecule type" value="Genomic_DNA"/>
</dbReference>
<evidence type="ECO:0000313" key="1">
    <source>
        <dbReference type="EMBL" id="CAG8744828.1"/>
    </source>
</evidence>
<dbReference type="Proteomes" id="UP000789759">
    <property type="component" value="Unassembled WGS sequence"/>
</dbReference>
<dbReference type="OrthoDB" id="2430076at2759"/>
<reference evidence="1" key="1">
    <citation type="submission" date="2021-06" db="EMBL/GenBank/DDBJ databases">
        <authorList>
            <person name="Kallberg Y."/>
            <person name="Tangrot J."/>
            <person name="Rosling A."/>
        </authorList>
    </citation>
    <scope>NUCLEOTIDE SEQUENCE</scope>
    <source>
        <strain evidence="1">FL966</strain>
    </source>
</reference>
<sequence>MLKAEAKPSIFYEAVRDKDGTPTVTRKNISNLSTRIHSLEETASIEALIIDCKVLDAAITAYNKLVSLSLNKNKVLKYFEKLRFQLSFRIPVDDINEVYDLKSNGNCKFRSLAIAIKGNKENWILVKLAMSSQLTKHMKIYKN</sequence>
<keyword evidence="2" id="KW-1185">Reference proteome</keyword>
<protein>
    <submittedName>
        <fullName evidence="1">19520_t:CDS:1</fullName>
    </submittedName>
</protein>